<dbReference type="AlphaFoldDB" id="A0A843YWU0"/>
<dbReference type="SUPFAM" id="SSF50939">
    <property type="entry name" value="Sialidases"/>
    <property type="match status" value="1"/>
</dbReference>
<feature type="signal peptide" evidence="4">
    <location>
        <begin position="1"/>
        <end position="25"/>
    </location>
</feature>
<keyword evidence="4" id="KW-0732">Signal</keyword>
<keyword evidence="7" id="KW-1185">Reference proteome</keyword>
<dbReference type="EMBL" id="WINI01000008">
    <property type="protein sequence ID" value="MQR02144.1"/>
    <property type="molecule type" value="Genomic_DNA"/>
</dbReference>
<dbReference type="Proteomes" id="UP000451565">
    <property type="component" value="Unassembled WGS sequence"/>
</dbReference>
<evidence type="ECO:0000313" key="7">
    <source>
        <dbReference type="Proteomes" id="UP000451565"/>
    </source>
</evidence>
<evidence type="ECO:0000256" key="4">
    <source>
        <dbReference type="SAM" id="SignalP"/>
    </source>
</evidence>
<dbReference type="InterPro" id="IPR036278">
    <property type="entry name" value="Sialidase_sf"/>
</dbReference>
<reference evidence="6 7" key="1">
    <citation type="submission" date="2019-10" db="EMBL/GenBank/DDBJ databases">
        <title>Glaciimonas soli sp. nov., a psychrophilic bacterium isolated from the forest soil of a high elevation mountain in Taiwan.</title>
        <authorList>
            <person name="Wang L.-T."/>
            <person name="Shieh W.Y."/>
        </authorList>
    </citation>
    <scope>NUCLEOTIDE SEQUENCE [LARGE SCALE GENOMIC DNA]</scope>
    <source>
        <strain evidence="6 7">GS1</strain>
    </source>
</reference>
<dbReference type="EC" id="3.2.1.18" evidence="3"/>
<dbReference type="Gene3D" id="2.120.10.10">
    <property type="match status" value="1"/>
</dbReference>
<dbReference type="OrthoDB" id="7294637at2"/>
<protein>
    <recommendedName>
        <fullName evidence="3">exo-alpha-sialidase</fullName>
        <ecNumber evidence="3">3.2.1.18</ecNumber>
    </recommendedName>
</protein>
<dbReference type="GO" id="GO:0016020">
    <property type="term" value="C:membrane"/>
    <property type="evidence" value="ECO:0007669"/>
    <property type="project" value="TreeGrafter"/>
</dbReference>
<dbReference type="GO" id="GO:0009313">
    <property type="term" value="P:oligosaccharide catabolic process"/>
    <property type="evidence" value="ECO:0007669"/>
    <property type="project" value="TreeGrafter"/>
</dbReference>
<dbReference type="PANTHER" id="PTHR10628">
    <property type="entry name" value="SIALIDASE"/>
    <property type="match status" value="1"/>
</dbReference>
<dbReference type="GO" id="GO:0004308">
    <property type="term" value="F:exo-alpha-sialidase activity"/>
    <property type="evidence" value="ECO:0007669"/>
    <property type="project" value="UniProtKB-EC"/>
</dbReference>
<dbReference type="RefSeq" id="WP_153235767.1">
    <property type="nucleotide sequence ID" value="NZ_WINI01000008.1"/>
</dbReference>
<dbReference type="GO" id="GO:0005737">
    <property type="term" value="C:cytoplasm"/>
    <property type="evidence" value="ECO:0007669"/>
    <property type="project" value="TreeGrafter"/>
</dbReference>
<accession>A0A843YWU0</accession>
<dbReference type="Pfam" id="PF13088">
    <property type="entry name" value="BNR_2"/>
    <property type="match status" value="1"/>
</dbReference>
<dbReference type="PANTHER" id="PTHR10628:SF30">
    <property type="entry name" value="EXO-ALPHA-SIALIDASE"/>
    <property type="match status" value="1"/>
</dbReference>
<comment type="caution">
    <text evidence="6">The sequence shown here is derived from an EMBL/GenBank/DDBJ whole genome shotgun (WGS) entry which is preliminary data.</text>
</comment>
<evidence type="ECO:0000259" key="5">
    <source>
        <dbReference type="Pfam" id="PF13088"/>
    </source>
</evidence>
<feature type="chain" id="PRO_5032624101" description="exo-alpha-sialidase" evidence="4">
    <location>
        <begin position="26"/>
        <end position="379"/>
    </location>
</feature>
<sequence length="379" mass="40753">MNKFLLNFGFAVSAFFGMATANAQAIPSLTLFPASDATYACYRIPAMVTLKDGTLLAFAEARKTSCSDYGDVDIVMRASKDHGVTWSAQSIVVNYGTMQADNAVPVVDLTDPNYPNGRLFLFYNTGNASETSVREGNGLREQWFQTSTDDGVTWSAATNITSQTAKMASAPYNNPNGWRALAMGPGHGLQTSSGRIFVAGNYSVGAPQSNYTDYSAYGFYSDDHGVSFTIANMVPPYPGTNESTAAELSDGRVMINSRDQTGVSKARIVFTSPDGSAFGQGVVDPTLIDPVCEGSLLNIVWNGKPYLFFSNPASTTARQNLTMRASDDNGQTWKYSLKITGNASAYSDLSQIDANTMGILYEQSGIRFMAVPISRVVTN</sequence>
<dbReference type="InterPro" id="IPR011040">
    <property type="entry name" value="Sialidase"/>
</dbReference>
<comment type="catalytic activity">
    <reaction evidence="1">
        <text>Hydrolysis of alpha-(2-&gt;3)-, alpha-(2-&gt;6)-, alpha-(2-&gt;8)- glycosidic linkages of terminal sialic acid residues in oligosaccharides, glycoproteins, glycolipids, colominic acid and synthetic substrates.</text>
        <dbReference type="EC" id="3.2.1.18"/>
    </reaction>
</comment>
<gene>
    <name evidence="6" type="ORF">GEV47_15820</name>
</gene>
<feature type="domain" description="Sialidase" evidence="5">
    <location>
        <begin position="53"/>
        <end position="352"/>
    </location>
</feature>
<dbReference type="GO" id="GO:0006689">
    <property type="term" value="P:ganglioside catabolic process"/>
    <property type="evidence" value="ECO:0007669"/>
    <property type="project" value="TreeGrafter"/>
</dbReference>
<name>A0A843YWU0_9BURK</name>
<comment type="similarity">
    <text evidence="2">Belongs to the glycosyl hydrolase 33 family.</text>
</comment>
<proteinExistence type="inferred from homology"/>
<dbReference type="InterPro" id="IPR026856">
    <property type="entry name" value="Sialidase_fam"/>
</dbReference>
<evidence type="ECO:0000313" key="6">
    <source>
        <dbReference type="EMBL" id="MQR02144.1"/>
    </source>
</evidence>
<evidence type="ECO:0000256" key="2">
    <source>
        <dbReference type="ARBA" id="ARBA00009348"/>
    </source>
</evidence>
<evidence type="ECO:0000256" key="3">
    <source>
        <dbReference type="ARBA" id="ARBA00012733"/>
    </source>
</evidence>
<organism evidence="6 7">
    <name type="scientific">Glaciimonas soli</name>
    <dbReference type="NCBI Taxonomy" id="2590999"/>
    <lineage>
        <taxon>Bacteria</taxon>
        <taxon>Pseudomonadati</taxon>
        <taxon>Pseudomonadota</taxon>
        <taxon>Betaproteobacteria</taxon>
        <taxon>Burkholderiales</taxon>
        <taxon>Oxalobacteraceae</taxon>
        <taxon>Glaciimonas</taxon>
    </lineage>
</organism>
<evidence type="ECO:0000256" key="1">
    <source>
        <dbReference type="ARBA" id="ARBA00000427"/>
    </source>
</evidence>
<dbReference type="CDD" id="cd15482">
    <property type="entry name" value="Sialidase_non-viral"/>
    <property type="match status" value="1"/>
</dbReference>